<evidence type="ECO:0000313" key="2">
    <source>
        <dbReference type="EMBL" id="KAK5811194.1"/>
    </source>
</evidence>
<organism evidence="2 3">
    <name type="scientific">Gossypium arboreum</name>
    <name type="common">Tree cotton</name>
    <name type="synonym">Gossypium nanking</name>
    <dbReference type="NCBI Taxonomy" id="29729"/>
    <lineage>
        <taxon>Eukaryota</taxon>
        <taxon>Viridiplantae</taxon>
        <taxon>Streptophyta</taxon>
        <taxon>Embryophyta</taxon>
        <taxon>Tracheophyta</taxon>
        <taxon>Spermatophyta</taxon>
        <taxon>Magnoliopsida</taxon>
        <taxon>eudicotyledons</taxon>
        <taxon>Gunneridae</taxon>
        <taxon>Pentapetalae</taxon>
        <taxon>rosids</taxon>
        <taxon>malvids</taxon>
        <taxon>Malvales</taxon>
        <taxon>Malvaceae</taxon>
        <taxon>Malvoideae</taxon>
        <taxon>Gossypium</taxon>
    </lineage>
</organism>
<protein>
    <submittedName>
        <fullName evidence="2">Uncharacterized protein</fullName>
    </submittedName>
</protein>
<gene>
    <name evidence="2" type="ORF">PVK06_026517</name>
</gene>
<name>A0ABR0P0S2_GOSAR</name>
<dbReference type="Proteomes" id="UP001358586">
    <property type="component" value="Chromosome 8"/>
</dbReference>
<accession>A0ABR0P0S2</accession>
<reference evidence="2 3" key="1">
    <citation type="submission" date="2023-03" db="EMBL/GenBank/DDBJ databases">
        <title>WGS of Gossypium arboreum.</title>
        <authorList>
            <person name="Yu D."/>
        </authorList>
    </citation>
    <scope>NUCLEOTIDE SEQUENCE [LARGE SCALE GENOMIC DNA]</scope>
    <source>
        <tissue evidence="2">Leaf</tissue>
    </source>
</reference>
<dbReference type="EMBL" id="JARKNE010000008">
    <property type="protein sequence ID" value="KAK5811194.1"/>
    <property type="molecule type" value="Genomic_DNA"/>
</dbReference>
<feature type="region of interest" description="Disordered" evidence="1">
    <location>
        <begin position="51"/>
        <end position="93"/>
    </location>
</feature>
<feature type="compositionally biased region" description="Polar residues" evidence="1">
    <location>
        <begin position="81"/>
        <end position="93"/>
    </location>
</feature>
<proteinExistence type="predicted"/>
<evidence type="ECO:0000313" key="3">
    <source>
        <dbReference type="Proteomes" id="UP001358586"/>
    </source>
</evidence>
<comment type="caution">
    <text evidence="2">The sequence shown here is derived from an EMBL/GenBank/DDBJ whole genome shotgun (WGS) entry which is preliminary data.</text>
</comment>
<evidence type="ECO:0000256" key="1">
    <source>
        <dbReference type="SAM" id="MobiDB-lite"/>
    </source>
</evidence>
<sequence>MASLAGDVAEIVWTALEWRIRLTKNLPKEFDQAQNSDAYGCHRCRNLRFGESNPGQYRGRDGSSRIGSNWGGNPDPEYSNDLRNQSYNGTRPA</sequence>
<keyword evidence="3" id="KW-1185">Reference proteome</keyword>